<dbReference type="AlphaFoldDB" id="A0A1H2SW17"/>
<gene>
    <name evidence="1" type="ORF">SAMN05421783_103177</name>
</gene>
<dbReference type="PANTHER" id="PTHR38753">
    <property type="entry name" value="SLR1441 PROTEIN"/>
    <property type="match status" value="1"/>
</dbReference>
<dbReference type="Proteomes" id="UP000198816">
    <property type="component" value="Unassembled WGS sequence"/>
</dbReference>
<proteinExistence type="predicted"/>
<dbReference type="PANTHER" id="PTHR38753:SF1">
    <property type="entry name" value="SLR1441 PROTEIN"/>
    <property type="match status" value="1"/>
</dbReference>
<sequence length="136" mass="15443">MTTTAEEVWGLLRELAQSQQETDRRMKDTDRQIRELGKQIGGLGEKFGSFTEGLALPSMENILRTRFGMEVVSPSVRVTKDGRHLEIYVLSYANGPINAAYVVEAKSHAREESITQMKALLARFRQFFPEHSGKRL</sequence>
<dbReference type="Pfam" id="PF12644">
    <property type="entry name" value="DUF3782"/>
    <property type="match status" value="1"/>
</dbReference>
<keyword evidence="2" id="KW-1185">Reference proteome</keyword>
<evidence type="ECO:0008006" key="3">
    <source>
        <dbReference type="Google" id="ProtNLM"/>
    </source>
</evidence>
<evidence type="ECO:0000313" key="2">
    <source>
        <dbReference type="Proteomes" id="UP000198816"/>
    </source>
</evidence>
<accession>A0A1H2SW17</accession>
<name>A0A1H2SW17_THIRO</name>
<evidence type="ECO:0000313" key="1">
    <source>
        <dbReference type="EMBL" id="SDW35790.1"/>
    </source>
</evidence>
<dbReference type="InterPro" id="IPR024271">
    <property type="entry name" value="DUF3782"/>
</dbReference>
<protein>
    <recommendedName>
        <fullName evidence="3">DUF3782 domain-containing protein</fullName>
    </recommendedName>
</protein>
<dbReference type="EMBL" id="FNNZ01000003">
    <property type="protein sequence ID" value="SDW35790.1"/>
    <property type="molecule type" value="Genomic_DNA"/>
</dbReference>
<organism evidence="1 2">
    <name type="scientific">Thiocapsa roseopersicina</name>
    <dbReference type="NCBI Taxonomy" id="1058"/>
    <lineage>
        <taxon>Bacteria</taxon>
        <taxon>Pseudomonadati</taxon>
        <taxon>Pseudomonadota</taxon>
        <taxon>Gammaproteobacteria</taxon>
        <taxon>Chromatiales</taxon>
        <taxon>Chromatiaceae</taxon>
        <taxon>Thiocapsa</taxon>
    </lineage>
</organism>
<reference evidence="2" key="1">
    <citation type="submission" date="2016-10" db="EMBL/GenBank/DDBJ databases">
        <authorList>
            <person name="Varghese N."/>
            <person name="Submissions S."/>
        </authorList>
    </citation>
    <scope>NUCLEOTIDE SEQUENCE [LARGE SCALE GENOMIC DNA]</scope>
    <source>
        <strain evidence="2">DSM 217</strain>
    </source>
</reference>